<dbReference type="Proteomes" id="UP000237347">
    <property type="component" value="Unassembled WGS sequence"/>
</dbReference>
<dbReference type="PANTHER" id="PTHR46898:SF3">
    <property type="entry name" value="FUNGAL LIPASE-LIKE DOMAIN-CONTAINING PROTEIN"/>
    <property type="match status" value="1"/>
</dbReference>
<evidence type="ECO:0000256" key="4">
    <source>
        <dbReference type="ARBA" id="ARBA00022801"/>
    </source>
</evidence>
<sequence length="863" mass="99336">MQIDNSKPLIITGNSLGGSVATLFTLSLLEKFKFSKTKGPLCITFGSPLIGDENLQEAISKYVAWNSCFLHVVSDQDLVPRVLINSYQPFGIFLFCSKLGCSCFEDHHTILELLTTTKSGTLENQDPNKVFESYGTFVKDLNHKVIFKDATDDESLIDWTTTPLRAGIITQLVAIELVQSQQQQNVDINIIITKIEKWAKIMAILNQQAFDPTRGLNDIKVYMAYLEQYKKVSKEYKVGYYDRYKNEIDRSDIELVKHKKFLTCYWEEMVDQAEKRPQTVGASLRTRSLFGGTNYRRMIEPLDIADYYKAGKQDYINQGRSKHYIILEQLLKETEKPSSGPNELKKQNVASSLTEDSCFWAHVEEARISCKLLSSGESNDMEKETNKLIEFENYVYSLMKNYAVSSEIFLPKSSFMTWWREYREIKGTFYHSYLTGLMNNEENYDKYAKGCLSLNFTPTILLQLKWIHKLKVTSCIDNSKQLIITGNSLGGSVATLFTLSLLEKFNFSKTKGPLCITFGSPLIGDENLQEAISKYAAWNSRFLHVVSDQDLVPRVLINGYQPFGTFLFCSKLGCSCFEDHQTILELLTATNSGTPENEDPNKVFESYGTFVKDLNRKVICKDTTYHESLIDWTTTPLRAGIITQLAAIGLVQSQNSIRRCLKRKVGYYDRYKNKLDTSDIKVEEHMRRLTYYWEEMVDQAEKRPQTVGASLRTRSLFGGTNYRRMIEPLDIADYYKAGKQDYINQGRSKHYIILEQLLKETEKPSRGPNELKKQNVASSLTEDSCFWAHVEEARISCQLLRSGESNDMEKETNKLIEFENYVYGLMKNYAVSSEIFLPKSSFMTWWREYREIRELFIVHNSLA</sequence>
<keyword evidence="6" id="KW-0539">Nucleus</keyword>
<evidence type="ECO:0000256" key="2">
    <source>
        <dbReference type="ARBA" id="ARBA00004496"/>
    </source>
</evidence>
<dbReference type="SUPFAM" id="SSF53474">
    <property type="entry name" value="alpha/beta-Hydrolases"/>
    <property type="match status" value="2"/>
</dbReference>
<accession>A0AAW0K1G1</accession>
<dbReference type="GO" id="GO:0006952">
    <property type="term" value="P:defense response"/>
    <property type="evidence" value="ECO:0007669"/>
    <property type="project" value="UniProtKB-KW"/>
</dbReference>
<comment type="caution">
    <text evidence="9">The sequence shown here is derived from an EMBL/GenBank/DDBJ whole genome shotgun (WGS) entry which is preliminary data.</text>
</comment>
<keyword evidence="5" id="KW-0611">Plant defense</keyword>
<evidence type="ECO:0000256" key="6">
    <source>
        <dbReference type="ARBA" id="ARBA00023242"/>
    </source>
</evidence>
<dbReference type="Pfam" id="PF18117">
    <property type="entry name" value="EDS1_EP"/>
    <property type="match status" value="2"/>
</dbReference>
<evidence type="ECO:0000259" key="8">
    <source>
        <dbReference type="Pfam" id="PF18117"/>
    </source>
</evidence>
<evidence type="ECO:0000256" key="5">
    <source>
        <dbReference type="ARBA" id="ARBA00022821"/>
    </source>
</evidence>
<dbReference type="InterPro" id="IPR002921">
    <property type="entry name" value="Fungal_lipase-type"/>
</dbReference>
<dbReference type="PANTHER" id="PTHR46898">
    <property type="entry name" value="SENESCENCE-ASSOCIATED CARBOXYLESTERASE 101"/>
    <property type="match status" value="1"/>
</dbReference>
<dbReference type="EMBL" id="PKMF04000411">
    <property type="protein sequence ID" value="KAK7833120.1"/>
    <property type="molecule type" value="Genomic_DNA"/>
</dbReference>
<name>A0AAW0K1G1_QUESU</name>
<gene>
    <name evidence="9" type="primary">SAG101_0</name>
    <name evidence="9" type="ORF">CFP56_025783</name>
</gene>
<dbReference type="GO" id="GO:0005634">
    <property type="term" value="C:nucleus"/>
    <property type="evidence" value="ECO:0007669"/>
    <property type="project" value="UniProtKB-SubCell"/>
</dbReference>
<protein>
    <submittedName>
        <fullName evidence="9">Senescence-associated carboxylesterase 101</fullName>
    </submittedName>
</protein>
<feature type="domain" description="EDS1 EP" evidence="8">
    <location>
        <begin position="225"/>
        <end position="434"/>
    </location>
</feature>
<dbReference type="GO" id="GO:0052689">
    <property type="term" value="F:carboxylic ester hydrolase activity"/>
    <property type="evidence" value="ECO:0007669"/>
    <property type="project" value="InterPro"/>
</dbReference>
<dbReference type="InterPro" id="IPR044603">
    <property type="entry name" value="SAG101-like"/>
</dbReference>
<evidence type="ECO:0000256" key="3">
    <source>
        <dbReference type="ARBA" id="ARBA00022490"/>
    </source>
</evidence>
<dbReference type="InterPro" id="IPR029058">
    <property type="entry name" value="AB_hydrolase_fold"/>
</dbReference>
<feature type="domain" description="Fungal lipase-type" evidence="7">
    <location>
        <begin position="9"/>
        <end position="83"/>
    </location>
</feature>
<dbReference type="AlphaFoldDB" id="A0AAW0K1G1"/>
<keyword evidence="3" id="KW-0963">Cytoplasm</keyword>
<dbReference type="Gene3D" id="3.40.50.1820">
    <property type="entry name" value="alpha/beta hydrolase"/>
    <property type="match status" value="2"/>
</dbReference>
<evidence type="ECO:0000256" key="1">
    <source>
        <dbReference type="ARBA" id="ARBA00004123"/>
    </source>
</evidence>
<dbReference type="InterPro" id="IPR041266">
    <property type="entry name" value="EDS1_EP"/>
</dbReference>
<feature type="domain" description="Fungal lipase-type" evidence="7">
    <location>
        <begin position="471"/>
        <end position="555"/>
    </location>
</feature>
<dbReference type="GO" id="GO:0005737">
    <property type="term" value="C:cytoplasm"/>
    <property type="evidence" value="ECO:0007669"/>
    <property type="project" value="UniProtKB-SubCell"/>
</dbReference>
<comment type="subcellular location">
    <subcellularLocation>
        <location evidence="2">Cytoplasm</location>
    </subcellularLocation>
    <subcellularLocation>
        <location evidence="1">Nucleus</location>
    </subcellularLocation>
</comment>
<dbReference type="GO" id="GO:0006629">
    <property type="term" value="P:lipid metabolic process"/>
    <property type="evidence" value="ECO:0007669"/>
    <property type="project" value="InterPro"/>
</dbReference>
<feature type="domain" description="EDS1 EP" evidence="8">
    <location>
        <begin position="658"/>
        <end position="853"/>
    </location>
</feature>
<reference evidence="9 10" key="1">
    <citation type="journal article" date="2018" name="Sci. Data">
        <title>The draft genome sequence of cork oak.</title>
        <authorList>
            <person name="Ramos A.M."/>
            <person name="Usie A."/>
            <person name="Barbosa P."/>
            <person name="Barros P.M."/>
            <person name="Capote T."/>
            <person name="Chaves I."/>
            <person name="Simoes F."/>
            <person name="Abreu I."/>
            <person name="Carrasquinho I."/>
            <person name="Faro C."/>
            <person name="Guimaraes J.B."/>
            <person name="Mendonca D."/>
            <person name="Nobrega F."/>
            <person name="Rodrigues L."/>
            <person name="Saibo N.J.M."/>
            <person name="Varela M.C."/>
            <person name="Egas C."/>
            <person name="Matos J."/>
            <person name="Miguel C.M."/>
            <person name="Oliveira M.M."/>
            <person name="Ricardo C.P."/>
            <person name="Goncalves S."/>
        </authorList>
    </citation>
    <scope>NUCLEOTIDE SEQUENCE [LARGE SCALE GENOMIC DNA]</scope>
    <source>
        <strain evidence="10">cv. HL8</strain>
    </source>
</reference>
<evidence type="ECO:0000313" key="9">
    <source>
        <dbReference type="EMBL" id="KAK7833120.1"/>
    </source>
</evidence>
<evidence type="ECO:0000259" key="7">
    <source>
        <dbReference type="Pfam" id="PF01764"/>
    </source>
</evidence>
<evidence type="ECO:0000313" key="10">
    <source>
        <dbReference type="Proteomes" id="UP000237347"/>
    </source>
</evidence>
<organism evidence="9 10">
    <name type="scientific">Quercus suber</name>
    <name type="common">Cork oak</name>
    <dbReference type="NCBI Taxonomy" id="58331"/>
    <lineage>
        <taxon>Eukaryota</taxon>
        <taxon>Viridiplantae</taxon>
        <taxon>Streptophyta</taxon>
        <taxon>Embryophyta</taxon>
        <taxon>Tracheophyta</taxon>
        <taxon>Spermatophyta</taxon>
        <taxon>Magnoliopsida</taxon>
        <taxon>eudicotyledons</taxon>
        <taxon>Gunneridae</taxon>
        <taxon>Pentapetalae</taxon>
        <taxon>rosids</taxon>
        <taxon>fabids</taxon>
        <taxon>Fagales</taxon>
        <taxon>Fagaceae</taxon>
        <taxon>Quercus</taxon>
    </lineage>
</organism>
<proteinExistence type="predicted"/>
<keyword evidence="4" id="KW-0378">Hydrolase</keyword>
<dbReference type="Pfam" id="PF01764">
    <property type="entry name" value="Lipase_3"/>
    <property type="match status" value="2"/>
</dbReference>
<keyword evidence="10" id="KW-1185">Reference proteome</keyword>